<accession>A0A0A9GW78</accession>
<proteinExistence type="predicted"/>
<name>A0A0A9GW78_ARUDO</name>
<evidence type="ECO:0000313" key="1">
    <source>
        <dbReference type="EMBL" id="JAE29245.1"/>
    </source>
</evidence>
<dbReference type="EMBL" id="GBRH01168651">
    <property type="protein sequence ID" value="JAE29245.1"/>
    <property type="molecule type" value="Transcribed_RNA"/>
</dbReference>
<protein>
    <submittedName>
        <fullName evidence="1">Uncharacterized protein</fullName>
    </submittedName>
</protein>
<sequence>MSLGAAAVLVCLMAMSLCAKC</sequence>
<reference evidence="1" key="2">
    <citation type="journal article" date="2015" name="Data Brief">
        <title>Shoot transcriptome of the giant reed, Arundo donax.</title>
        <authorList>
            <person name="Barrero R.A."/>
            <person name="Guerrero F.D."/>
            <person name="Moolhuijzen P."/>
            <person name="Goolsby J.A."/>
            <person name="Tidwell J."/>
            <person name="Bellgard S.E."/>
            <person name="Bellgard M.I."/>
        </authorList>
    </citation>
    <scope>NUCLEOTIDE SEQUENCE</scope>
    <source>
        <tissue evidence="1">Shoot tissue taken approximately 20 cm above the soil surface</tissue>
    </source>
</reference>
<reference evidence="1" key="1">
    <citation type="submission" date="2014-09" db="EMBL/GenBank/DDBJ databases">
        <authorList>
            <person name="Magalhaes I.L.F."/>
            <person name="Oliveira U."/>
            <person name="Santos F.R."/>
            <person name="Vidigal T.H.D.A."/>
            <person name="Brescovit A.D."/>
            <person name="Santos A.J."/>
        </authorList>
    </citation>
    <scope>NUCLEOTIDE SEQUENCE</scope>
    <source>
        <tissue evidence="1">Shoot tissue taken approximately 20 cm above the soil surface</tissue>
    </source>
</reference>
<organism evidence="1">
    <name type="scientific">Arundo donax</name>
    <name type="common">Giant reed</name>
    <name type="synonym">Donax arundinaceus</name>
    <dbReference type="NCBI Taxonomy" id="35708"/>
    <lineage>
        <taxon>Eukaryota</taxon>
        <taxon>Viridiplantae</taxon>
        <taxon>Streptophyta</taxon>
        <taxon>Embryophyta</taxon>
        <taxon>Tracheophyta</taxon>
        <taxon>Spermatophyta</taxon>
        <taxon>Magnoliopsida</taxon>
        <taxon>Liliopsida</taxon>
        <taxon>Poales</taxon>
        <taxon>Poaceae</taxon>
        <taxon>PACMAD clade</taxon>
        <taxon>Arundinoideae</taxon>
        <taxon>Arundineae</taxon>
        <taxon>Arundo</taxon>
    </lineage>
</organism>
<dbReference type="AlphaFoldDB" id="A0A0A9GW78"/>